<proteinExistence type="predicted"/>
<dbReference type="AlphaFoldDB" id="A0A1I1T664"/>
<organism evidence="2 3">
    <name type="scientific">Nannocystis exedens</name>
    <dbReference type="NCBI Taxonomy" id="54"/>
    <lineage>
        <taxon>Bacteria</taxon>
        <taxon>Pseudomonadati</taxon>
        <taxon>Myxococcota</taxon>
        <taxon>Polyangia</taxon>
        <taxon>Nannocystales</taxon>
        <taxon>Nannocystaceae</taxon>
        <taxon>Nannocystis</taxon>
    </lineage>
</organism>
<evidence type="ECO:0000313" key="3">
    <source>
        <dbReference type="Proteomes" id="UP000199400"/>
    </source>
</evidence>
<name>A0A1I1T664_9BACT</name>
<dbReference type="Proteomes" id="UP000199400">
    <property type="component" value="Unassembled WGS sequence"/>
</dbReference>
<keyword evidence="1" id="KW-0472">Membrane</keyword>
<dbReference type="STRING" id="54.SAMN02745121_00336"/>
<dbReference type="RefSeq" id="WP_096334409.1">
    <property type="nucleotide sequence ID" value="NZ_FOMX01000002.1"/>
</dbReference>
<keyword evidence="3" id="KW-1185">Reference proteome</keyword>
<protein>
    <submittedName>
        <fullName evidence="2">Uncharacterized protein</fullName>
    </submittedName>
</protein>
<reference evidence="3" key="1">
    <citation type="submission" date="2016-10" db="EMBL/GenBank/DDBJ databases">
        <authorList>
            <person name="Varghese N."/>
            <person name="Submissions S."/>
        </authorList>
    </citation>
    <scope>NUCLEOTIDE SEQUENCE [LARGE SCALE GENOMIC DNA]</scope>
    <source>
        <strain evidence="3">ATCC 25963</strain>
    </source>
</reference>
<accession>A0A1I1T664</accession>
<feature type="transmembrane region" description="Helical" evidence="1">
    <location>
        <begin position="68"/>
        <end position="87"/>
    </location>
</feature>
<gene>
    <name evidence="2" type="ORF">SAMN02745121_00336</name>
</gene>
<sequence length="100" mass="10949">MWPLGFAGLFYLWNLRTSLRSAYEGARWRNSGGDPVLGHVLGNFLLLAIVTAVAFVRADALRVALPWWLLAATIGLTVGHFAAIAWLEDLGAVRRERSGA</sequence>
<keyword evidence="1" id="KW-0812">Transmembrane</keyword>
<feature type="transmembrane region" description="Helical" evidence="1">
    <location>
        <begin position="36"/>
        <end position="56"/>
    </location>
</feature>
<keyword evidence="1" id="KW-1133">Transmembrane helix</keyword>
<evidence type="ECO:0000313" key="2">
    <source>
        <dbReference type="EMBL" id="SFD50900.1"/>
    </source>
</evidence>
<dbReference type="EMBL" id="FOMX01000002">
    <property type="protein sequence ID" value="SFD50900.1"/>
    <property type="molecule type" value="Genomic_DNA"/>
</dbReference>
<evidence type="ECO:0000256" key="1">
    <source>
        <dbReference type="SAM" id="Phobius"/>
    </source>
</evidence>